<evidence type="ECO:0000313" key="4">
    <source>
        <dbReference type="Proteomes" id="UP001327560"/>
    </source>
</evidence>
<proteinExistence type="predicted"/>
<evidence type="ECO:0000313" key="3">
    <source>
        <dbReference type="EMBL" id="WOL02635.1"/>
    </source>
</evidence>
<evidence type="ECO:0000259" key="2">
    <source>
        <dbReference type="PROSITE" id="PS51186"/>
    </source>
</evidence>
<name>A0AAQ3K648_9LILI</name>
<dbReference type="PANTHER" id="PTHR47426">
    <property type="entry name" value="ACYL-COA N-ACYLTRANSFERASES (NAT) SUPERFAMILY PROTEIN"/>
    <property type="match status" value="1"/>
</dbReference>
<sequence length="331" mass="37570">MAAVIAPPPGVRRVSSFRIRNRREPSKRFVVSVMKDGSEASSGAEEEGISGDLPMAPIFPQFEMSSSQRNLAPSIPKPVASSNGSNLRFDRPRPSNDEFNWEHQRVFGRYVAREALLGEELWTAAWLRAESHWENSSDVRHVETYKRQFAEREFNALTRRCNKQLAEKCVCIIGVKNDERNGKHTVLNSIVGTLDLTVRHLLSGETFPGERIKQPASCSIYRADQPKYAYVSNLCVAKHSRRRGIASNMLLLAIEAATSYGTNQIFVHVHKDNFGAQKLYDQIGFQVYRPNLTLKILLDFLSYIQRIFLQIVEAAVPHLMAENKHLLYLNI</sequence>
<dbReference type="EMBL" id="CP136892">
    <property type="protein sequence ID" value="WOL02635.1"/>
    <property type="molecule type" value="Genomic_DNA"/>
</dbReference>
<feature type="region of interest" description="Disordered" evidence="1">
    <location>
        <begin position="67"/>
        <end position="93"/>
    </location>
</feature>
<dbReference type="CDD" id="cd04301">
    <property type="entry name" value="NAT_SF"/>
    <property type="match status" value="1"/>
</dbReference>
<accession>A0AAQ3K648</accession>
<dbReference type="Pfam" id="PF00583">
    <property type="entry name" value="Acetyltransf_1"/>
    <property type="match status" value="1"/>
</dbReference>
<keyword evidence="4" id="KW-1185">Reference proteome</keyword>
<dbReference type="InterPro" id="IPR016181">
    <property type="entry name" value="Acyl_CoA_acyltransferase"/>
</dbReference>
<dbReference type="SUPFAM" id="SSF55729">
    <property type="entry name" value="Acyl-CoA N-acyltransferases (Nat)"/>
    <property type="match status" value="1"/>
</dbReference>
<dbReference type="PANTHER" id="PTHR47426:SF3">
    <property type="entry name" value="GCN5-RELATED N-ACETYLTRANSFERASE 6, CHLOROPLASTIC"/>
    <property type="match status" value="1"/>
</dbReference>
<dbReference type="InterPro" id="IPR000182">
    <property type="entry name" value="GNAT_dom"/>
</dbReference>
<organism evidence="3 4">
    <name type="scientific">Canna indica</name>
    <name type="common">Indian-shot</name>
    <dbReference type="NCBI Taxonomy" id="4628"/>
    <lineage>
        <taxon>Eukaryota</taxon>
        <taxon>Viridiplantae</taxon>
        <taxon>Streptophyta</taxon>
        <taxon>Embryophyta</taxon>
        <taxon>Tracheophyta</taxon>
        <taxon>Spermatophyta</taxon>
        <taxon>Magnoliopsida</taxon>
        <taxon>Liliopsida</taxon>
        <taxon>Zingiberales</taxon>
        <taxon>Cannaceae</taxon>
        <taxon>Canna</taxon>
    </lineage>
</organism>
<evidence type="ECO:0000256" key="1">
    <source>
        <dbReference type="SAM" id="MobiDB-lite"/>
    </source>
</evidence>
<dbReference type="Proteomes" id="UP001327560">
    <property type="component" value="Chromosome 3"/>
</dbReference>
<gene>
    <name evidence="3" type="ORF">Cni_G11354</name>
</gene>
<dbReference type="AlphaFoldDB" id="A0AAQ3K648"/>
<dbReference type="PROSITE" id="PS51186">
    <property type="entry name" value="GNAT"/>
    <property type="match status" value="1"/>
</dbReference>
<reference evidence="3 4" key="1">
    <citation type="submission" date="2023-10" db="EMBL/GenBank/DDBJ databases">
        <title>Chromosome-scale genome assembly provides insights into flower coloration mechanisms of Canna indica.</title>
        <authorList>
            <person name="Li C."/>
        </authorList>
    </citation>
    <scope>NUCLEOTIDE SEQUENCE [LARGE SCALE GENOMIC DNA]</scope>
    <source>
        <tissue evidence="3">Flower</tissue>
    </source>
</reference>
<dbReference type="GO" id="GO:0016747">
    <property type="term" value="F:acyltransferase activity, transferring groups other than amino-acyl groups"/>
    <property type="evidence" value="ECO:0007669"/>
    <property type="project" value="InterPro"/>
</dbReference>
<feature type="domain" description="N-acetyltransferase" evidence="2">
    <location>
        <begin position="214"/>
        <end position="310"/>
    </location>
</feature>
<dbReference type="Gene3D" id="3.40.630.30">
    <property type="match status" value="1"/>
</dbReference>
<protein>
    <recommendedName>
        <fullName evidence="2">N-acetyltransferase domain-containing protein</fullName>
    </recommendedName>
</protein>